<evidence type="ECO:0000256" key="7">
    <source>
        <dbReference type="ARBA" id="ARBA00022786"/>
    </source>
</evidence>
<keyword evidence="11" id="KW-1185">Reference proteome</keyword>
<dbReference type="SUPFAM" id="SSF57850">
    <property type="entry name" value="RING/U-box"/>
    <property type="match status" value="1"/>
</dbReference>
<dbReference type="PANTHER" id="PTHR11685">
    <property type="entry name" value="RBR FAMILY RING FINGER AND IBR DOMAIN-CONTAINING"/>
    <property type="match status" value="1"/>
</dbReference>
<sequence length="255" mass="30022">PCDHNYCADCIDHLFLDAVKDESLYPPRCCRTEIPLSSVRNFLSLRTESDFMKKAPEWEAKDRTYCARPVCSAWIPRHRIQSDIGDCPSCRAKTCTICKAGAHDDGDCLEDEATQQLLELAQENKWQRCYQCRRLVSLSAGCYHMTCLCRAQWCYLCRAAWKTCSCREADEENIWQRAENGMHRERWEEFAYAANAFFQTLNDRLRQNQDCLHDQWSYIRGAHRGETCNYQMPNYIFECQQCLLRSCSRCRRNRL</sequence>
<evidence type="ECO:0000256" key="1">
    <source>
        <dbReference type="ARBA" id="ARBA00001798"/>
    </source>
</evidence>
<accession>A0ABR1N5C6</accession>
<organism evidence="10 11">
    <name type="scientific">Phyllosticta paracitricarpa</name>
    <dbReference type="NCBI Taxonomy" id="2016321"/>
    <lineage>
        <taxon>Eukaryota</taxon>
        <taxon>Fungi</taxon>
        <taxon>Dikarya</taxon>
        <taxon>Ascomycota</taxon>
        <taxon>Pezizomycotina</taxon>
        <taxon>Dothideomycetes</taxon>
        <taxon>Dothideomycetes incertae sedis</taxon>
        <taxon>Botryosphaeriales</taxon>
        <taxon>Phyllostictaceae</taxon>
        <taxon>Phyllosticta</taxon>
    </lineage>
</organism>
<evidence type="ECO:0000256" key="5">
    <source>
        <dbReference type="ARBA" id="ARBA00022737"/>
    </source>
</evidence>
<dbReference type="InterPro" id="IPR002867">
    <property type="entry name" value="IBR_dom"/>
</dbReference>
<proteinExistence type="predicted"/>
<keyword evidence="5" id="KW-0677">Repeat</keyword>
<protein>
    <recommendedName>
        <fullName evidence="2">RBR-type E3 ubiquitin transferase</fullName>
        <ecNumber evidence="2">2.3.2.31</ecNumber>
    </recommendedName>
</protein>
<dbReference type="InterPro" id="IPR031127">
    <property type="entry name" value="E3_UB_ligase_RBR"/>
</dbReference>
<dbReference type="Gene3D" id="1.20.120.1750">
    <property type="match status" value="1"/>
</dbReference>
<evidence type="ECO:0000256" key="4">
    <source>
        <dbReference type="ARBA" id="ARBA00022723"/>
    </source>
</evidence>
<evidence type="ECO:0000256" key="2">
    <source>
        <dbReference type="ARBA" id="ARBA00012251"/>
    </source>
</evidence>
<evidence type="ECO:0000313" key="10">
    <source>
        <dbReference type="EMBL" id="KAK7610416.1"/>
    </source>
</evidence>
<keyword evidence="7" id="KW-0833">Ubl conjugation pathway</keyword>
<gene>
    <name evidence="10" type="ORF">JOL62DRAFT_503195</name>
</gene>
<evidence type="ECO:0000259" key="9">
    <source>
        <dbReference type="PROSITE" id="PS51873"/>
    </source>
</evidence>
<keyword evidence="3" id="KW-0808">Transferase</keyword>
<comment type="caution">
    <text evidence="10">The sequence shown here is derived from an EMBL/GenBank/DDBJ whole genome shotgun (WGS) entry which is preliminary data.</text>
</comment>
<keyword evidence="8" id="KW-0862">Zinc</keyword>
<feature type="non-terminal residue" evidence="10">
    <location>
        <position position="1"/>
    </location>
</feature>
<dbReference type="Pfam" id="PF01485">
    <property type="entry name" value="IBR"/>
    <property type="match status" value="1"/>
</dbReference>
<evidence type="ECO:0000256" key="8">
    <source>
        <dbReference type="ARBA" id="ARBA00022833"/>
    </source>
</evidence>
<keyword evidence="4" id="KW-0479">Metal-binding</keyword>
<comment type="catalytic activity">
    <reaction evidence="1">
        <text>[E2 ubiquitin-conjugating enzyme]-S-ubiquitinyl-L-cysteine + [acceptor protein]-L-lysine = [E2 ubiquitin-conjugating enzyme]-L-cysteine + [acceptor protein]-N(6)-ubiquitinyl-L-lysine.</text>
        <dbReference type="EC" id="2.3.2.31"/>
    </reaction>
</comment>
<dbReference type="CDD" id="cd22584">
    <property type="entry name" value="Rcat_RBR_unk"/>
    <property type="match status" value="1"/>
</dbReference>
<name>A0ABR1N5C6_9PEZI</name>
<evidence type="ECO:0000256" key="3">
    <source>
        <dbReference type="ARBA" id="ARBA00022679"/>
    </source>
</evidence>
<evidence type="ECO:0000313" key="11">
    <source>
        <dbReference type="Proteomes" id="UP001367316"/>
    </source>
</evidence>
<keyword evidence="6" id="KW-0863">Zinc-finger</keyword>
<dbReference type="EC" id="2.3.2.31" evidence="2"/>
<evidence type="ECO:0000256" key="6">
    <source>
        <dbReference type="ARBA" id="ARBA00022771"/>
    </source>
</evidence>
<dbReference type="PROSITE" id="PS51873">
    <property type="entry name" value="TRIAD"/>
    <property type="match status" value="1"/>
</dbReference>
<dbReference type="Proteomes" id="UP001367316">
    <property type="component" value="Unassembled WGS sequence"/>
</dbReference>
<dbReference type="InterPro" id="IPR044066">
    <property type="entry name" value="TRIAD_supradom"/>
</dbReference>
<reference evidence="10 11" key="1">
    <citation type="submission" date="2024-04" db="EMBL/GenBank/DDBJ databases">
        <title>Phyllosticta paracitricarpa is synonymous to the EU quarantine fungus P. citricarpa based on phylogenomic analyses.</title>
        <authorList>
            <consortium name="Lawrence Berkeley National Laboratory"/>
            <person name="Van ingen-buijs V.A."/>
            <person name="Van westerhoven A.C."/>
            <person name="Haridas S."/>
            <person name="Skiadas P."/>
            <person name="Martin F."/>
            <person name="Groenewald J.Z."/>
            <person name="Crous P.W."/>
            <person name="Seidl M.F."/>
        </authorList>
    </citation>
    <scope>NUCLEOTIDE SEQUENCE [LARGE SCALE GENOMIC DNA]</scope>
    <source>
        <strain evidence="10 11">CBS 141358</strain>
    </source>
</reference>
<feature type="domain" description="RING-type" evidence="9">
    <location>
        <begin position="1"/>
        <end position="176"/>
    </location>
</feature>
<dbReference type="EMBL" id="JBBPBF010000018">
    <property type="protein sequence ID" value="KAK7610416.1"/>
    <property type="molecule type" value="Genomic_DNA"/>
</dbReference>